<accession>A0A1F6NEF1</accession>
<name>A0A1F6NEF1_9BACT</name>
<dbReference type="EMBL" id="MFQS01000044">
    <property type="protein sequence ID" value="OGH82317.1"/>
    <property type="molecule type" value="Genomic_DNA"/>
</dbReference>
<proteinExistence type="predicted"/>
<evidence type="ECO:0000313" key="1">
    <source>
        <dbReference type="EMBL" id="OGH82317.1"/>
    </source>
</evidence>
<comment type="caution">
    <text evidence="1">The sequence shown here is derived from an EMBL/GenBank/DDBJ whole genome shotgun (WGS) entry which is preliminary data.</text>
</comment>
<dbReference type="STRING" id="1798697.A2373_02365"/>
<dbReference type="Proteomes" id="UP000176300">
    <property type="component" value="Unassembled WGS sequence"/>
</dbReference>
<protein>
    <submittedName>
        <fullName evidence="1">Uncharacterized protein</fullName>
    </submittedName>
</protein>
<dbReference type="AlphaFoldDB" id="A0A1F6NEF1"/>
<evidence type="ECO:0000313" key="2">
    <source>
        <dbReference type="Proteomes" id="UP000176300"/>
    </source>
</evidence>
<sequence length="202" mass="24530">MIEILKTKEQLKKELNSFVWEFKISDNIEYNLDVLFNLIEDNDHAKDYKKPISLIAVSIIEAIMIDFLYRLYQGTSHFPQKLKDKETVIKSKLTQETKKSKYVDSENREYWVCSLKNFDFITMIKIYQDLKLLGDYKQNYEFLMNLARFRNRIHIKNYFNNFEKDESKTFSESRVEKIIKAMVWFFGYFQTHYPRPWSTVVF</sequence>
<organism evidence="1 2">
    <name type="scientific">Candidatus Magasanikbacteria bacterium RIFOXYB1_FULL_40_15</name>
    <dbReference type="NCBI Taxonomy" id="1798697"/>
    <lineage>
        <taxon>Bacteria</taxon>
        <taxon>Candidatus Magasanikiibacteriota</taxon>
    </lineage>
</organism>
<reference evidence="1 2" key="1">
    <citation type="journal article" date="2016" name="Nat. Commun.">
        <title>Thousands of microbial genomes shed light on interconnected biogeochemical processes in an aquifer system.</title>
        <authorList>
            <person name="Anantharaman K."/>
            <person name="Brown C.T."/>
            <person name="Hug L.A."/>
            <person name="Sharon I."/>
            <person name="Castelle C.J."/>
            <person name="Probst A.J."/>
            <person name="Thomas B.C."/>
            <person name="Singh A."/>
            <person name="Wilkins M.J."/>
            <person name="Karaoz U."/>
            <person name="Brodie E.L."/>
            <person name="Williams K.H."/>
            <person name="Hubbard S.S."/>
            <person name="Banfield J.F."/>
        </authorList>
    </citation>
    <scope>NUCLEOTIDE SEQUENCE [LARGE SCALE GENOMIC DNA]</scope>
</reference>
<gene>
    <name evidence="1" type="ORF">A2373_02365</name>
</gene>